<keyword evidence="3" id="KW-1185">Reference proteome</keyword>
<sequence>MEDHREILKRAGLALTVFGLVDIAFMIYSLAQGQSYSSTFNIFAVLAGIFLMRGSLGAARLVTWFSAFMLASFAGAVLLLFPFMQPLDLLIAQAKIYPARLVTPWLVAAAAFVLLGWIYARLRSPPVIAALLASGRSATAPRHAFVLGVGFVVFLAAMLKMTLHGTANEKAIELARHQLGPGYNYATQSIQWCGGHGRAVVAAYNDEEIQHVTVEW</sequence>
<evidence type="ECO:0000313" key="3">
    <source>
        <dbReference type="Proteomes" id="UP000289784"/>
    </source>
</evidence>
<organism evidence="2 3">
    <name type="scientific">Pseudoxanthomonas composti</name>
    <dbReference type="NCBI Taxonomy" id="2137479"/>
    <lineage>
        <taxon>Bacteria</taxon>
        <taxon>Pseudomonadati</taxon>
        <taxon>Pseudomonadota</taxon>
        <taxon>Gammaproteobacteria</taxon>
        <taxon>Lysobacterales</taxon>
        <taxon>Lysobacteraceae</taxon>
        <taxon>Pseudoxanthomonas</taxon>
    </lineage>
</organism>
<feature type="transmembrane region" description="Helical" evidence="1">
    <location>
        <begin position="12"/>
        <end position="30"/>
    </location>
</feature>
<dbReference type="RefSeq" id="WP_129471012.1">
    <property type="nucleotide sequence ID" value="NZ_SAWZ01000004.1"/>
</dbReference>
<proteinExistence type="predicted"/>
<evidence type="ECO:0000256" key="1">
    <source>
        <dbReference type="SAM" id="Phobius"/>
    </source>
</evidence>
<name>A0A4Q1JVC7_9GAMM</name>
<protein>
    <submittedName>
        <fullName evidence="2">Uncharacterized protein</fullName>
    </submittedName>
</protein>
<feature type="transmembrane region" description="Helical" evidence="1">
    <location>
        <begin position="101"/>
        <end position="122"/>
    </location>
</feature>
<reference evidence="2 3" key="1">
    <citation type="submission" date="2019-01" db="EMBL/GenBank/DDBJ databases">
        <title>Pseudoxanthomonas composti sp. nov., isolated from compost.</title>
        <authorList>
            <person name="Yang G."/>
        </authorList>
    </citation>
    <scope>NUCLEOTIDE SEQUENCE [LARGE SCALE GENOMIC DNA]</scope>
    <source>
        <strain evidence="2 3">GSS15</strain>
    </source>
</reference>
<evidence type="ECO:0000313" key="2">
    <source>
        <dbReference type="EMBL" id="RXR06101.1"/>
    </source>
</evidence>
<dbReference type="EMBL" id="SAWZ01000004">
    <property type="protein sequence ID" value="RXR06101.1"/>
    <property type="molecule type" value="Genomic_DNA"/>
</dbReference>
<dbReference type="AlphaFoldDB" id="A0A4Q1JVC7"/>
<comment type="caution">
    <text evidence="2">The sequence shown here is derived from an EMBL/GenBank/DDBJ whole genome shotgun (WGS) entry which is preliminary data.</text>
</comment>
<feature type="transmembrane region" description="Helical" evidence="1">
    <location>
        <begin position="61"/>
        <end position="81"/>
    </location>
</feature>
<keyword evidence="1" id="KW-0812">Transmembrane</keyword>
<keyword evidence="1" id="KW-0472">Membrane</keyword>
<feature type="transmembrane region" description="Helical" evidence="1">
    <location>
        <begin position="143"/>
        <end position="163"/>
    </location>
</feature>
<gene>
    <name evidence="2" type="ORF">EPA99_09695</name>
</gene>
<dbReference type="Proteomes" id="UP000289784">
    <property type="component" value="Unassembled WGS sequence"/>
</dbReference>
<accession>A0A4Q1JVC7</accession>
<dbReference type="OrthoDB" id="7062323at2"/>
<feature type="transmembrane region" description="Helical" evidence="1">
    <location>
        <begin position="36"/>
        <end position="54"/>
    </location>
</feature>
<keyword evidence="1" id="KW-1133">Transmembrane helix</keyword>